<dbReference type="PANTHER" id="PTHR36435">
    <property type="entry name" value="SLR1288 PROTEIN"/>
    <property type="match status" value="1"/>
</dbReference>
<feature type="compositionally biased region" description="Polar residues" evidence="1">
    <location>
        <begin position="1"/>
        <end position="11"/>
    </location>
</feature>
<keyword evidence="4" id="KW-0378">Hydrolase</keyword>
<proteinExistence type="predicted"/>
<keyword evidence="5" id="KW-1185">Reference proteome</keyword>
<evidence type="ECO:0000256" key="1">
    <source>
        <dbReference type="SAM" id="MobiDB-lite"/>
    </source>
</evidence>
<name>A0ABW1QWM4_9ACTN</name>
<dbReference type="GO" id="GO:0016787">
    <property type="term" value="F:hydrolase activity"/>
    <property type="evidence" value="ECO:0007669"/>
    <property type="project" value="UniProtKB-KW"/>
</dbReference>
<evidence type="ECO:0000313" key="5">
    <source>
        <dbReference type="Proteomes" id="UP001596098"/>
    </source>
</evidence>
<keyword evidence="2" id="KW-0812">Transmembrane</keyword>
<evidence type="ECO:0000313" key="4">
    <source>
        <dbReference type="EMBL" id="MFC6153463.1"/>
    </source>
</evidence>
<dbReference type="EMBL" id="JBHSQI010000003">
    <property type="protein sequence ID" value="MFC6153463.1"/>
    <property type="molecule type" value="Genomic_DNA"/>
</dbReference>
<comment type="caution">
    <text evidence="4">The sequence shown here is derived from an EMBL/GenBank/DDBJ whole genome shotgun (WGS) entry which is preliminary data.</text>
</comment>
<dbReference type="InterPro" id="IPR003675">
    <property type="entry name" value="Rce1/LyrA-like_dom"/>
</dbReference>
<dbReference type="Proteomes" id="UP001596098">
    <property type="component" value="Unassembled WGS sequence"/>
</dbReference>
<dbReference type="PANTHER" id="PTHR36435:SF1">
    <property type="entry name" value="CAAX AMINO TERMINAL PROTEASE FAMILY PROTEIN"/>
    <property type="match status" value="1"/>
</dbReference>
<evidence type="ECO:0000256" key="2">
    <source>
        <dbReference type="SAM" id="Phobius"/>
    </source>
</evidence>
<feature type="transmembrane region" description="Helical" evidence="2">
    <location>
        <begin position="283"/>
        <end position="300"/>
    </location>
</feature>
<feature type="transmembrane region" description="Helical" evidence="2">
    <location>
        <begin position="306"/>
        <end position="328"/>
    </location>
</feature>
<feature type="transmembrane region" description="Helical" evidence="2">
    <location>
        <begin position="147"/>
        <end position="168"/>
    </location>
</feature>
<dbReference type="RefSeq" id="WP_128221285.1">
    <property type="nucleotide sequence ID" value="NZ_CP034929.1"/>
</dbReference>
<organism evidence="4 5">
    <name type="scientific">Nocardioides yefusunii</name>
    <dbReference type="NCBI Taxonomy" id="2500546"/>
    <lineage>
        <taxon>Bacteria</taxon>
        <taxon>Bacillati</taxon>
        <taxon>Actinomycetota</taxon>
        <taxon>Actinomycetes</taxon>
        <taxon>Propionibacteriales</taxon>
        <taxon>Nocardioidaceae</taxon>
        <taxon>Nocardioides</taxon>
    </lineage>
</organism>
<evidence type="ECO:0000259" key="3">
    <source>
        <dbReference type="Pfam" id="PF02517"/>
    </source>
</evidence>
<gene>
    <name evidence="4" type="ORF">ACFPWU_07270</name>
</gene>
<feature type="transmembrane region" description="Helical" evidence="2">
    <location>
        <begin position="256"/>
        <end position="276"/>
    </location>
</feature>
<reference evidence="5" key="1">
    <citation type="journal article" date="2019" name="Int. J. Syst. Evol. Microbiol.">
        <title>The Global Catalogue of Microorganisms (GCM) 10K type strain sequencing project: providing services to taxonomists for standard genome sequencing and annotation.</title>
        <authorList>
            <consortium name="The Broad Institute Genomics Platform"/>
            <consortium name="The Broad Institute Genome Sequencing Center for Infectious Disease"/>
            <person name="Wu L."/>
            <person name="Ma J."/>
        </authorList>
    </citation>
    <scope>NUCLEOTIDE SEQUENCE [LARGE SCALE GENOMIC DNA]</scope>
    <source>
        <strain evidence="5">DFY28</strain>
    </source>
</reference>
<feature type="transmembrane region" description="Helical" evidence="2">
    <location>
        <begin position="106"/>
        <end position="127"/>
    </location>
</feature>
<feature type="transmembrane region" description="Helical" evidence="2">
    <location>
        <begin position="226"/>
        <end position="244"/>
    </location>
</feature>
<dbReference type="InterPro" id="IPR052710">
    <property type="entry name" value="CAAX_protease"/>
</dbReference>
<feature type="transmembrane region" description="Helical" evidence="2">
    <location>
        <begin position="56"/>
        <end position="86"/>
    </location>
</feature>
<feature type="transmembrane region" description="Helical" evidence="2">
    <location>
        <begin position="188"/>
        <end position="205"/>
    </location>
</feature>
<accession>A0ABW1QWM4</accession>
<keyword evidence="2" id="KW-0472">Membrane</keyword>
<dbReference type="EC" id="3.4.-.-" evidence="4"/>
<protein>
    <submittedName>
        <fullName evidence="4">CPBP family intramembrane glutamic endopeptidase</fullName>
        <ecNumber evidence="4">3.4.-.-</ecNumber>
    </submittedName>
</protein>
<sequence>MSEQATPPQLQTDERPGAVPHSAGPDVVVADVVVTGEALEYHRIQRAHQHKLWRPLLGVLLVGLFGFGVVPVGLLMVFGGVGALLGEGFEASLDAVGDTSDVTVGSMAYLLLSLSLVIPVVWVVTLALNHLRLGWVTSVVGRMRWGYLWQCVGLSVIALFATMAVQQFVPADAVEDIALTANPITGEVVAMAVLILALVPFQASAEEYMFRGYLTQACGGLFANPWLARVVAVVVPAFLFALAHGAQDPPIFFDRFAFGLTAGVLVIVTGGLEAAIAMHVLNNYLAFGLAILFTDLSSALEPTGGTWWSLPGTLTQSLVYLALAWWLARAKGLATTVGRPVLVSPARPV</sequence>
<feature type="domain" description="CAAX prenyl protease 2/Lysostaphin resistance protein A-like" evidence="3">
    <location>
        <begin position="192"/>
        <end position="285"/>
    </location>
</feature>
<keyword evidence="2" id="KW-1133">Transmembrane helix</keyword>
<feature type="region of interest" description="Disordered" evidence="1">
    <location>
        <begin position="1"/>
        <end position="23"/>
    </location>
</feature>
<dbReference type="Pfam" id="PF02517">
    <property type="entry name" value="Rce1-like"/>
    <property type="match status" value="1"/>
</dbReference>